<reference evidence="2 3" key="1">
    <citation type="journal article" date="2020" name="ISME J.">
        <title>Uncovering the hidden diversity of litter-decomposition mechanisms in mushroom-forming fungi.</title>
        <authorList>
            <person name="Floudas D."/>
            <person name="Bentzer J."/>
            <person name="Ahren D."/>
            <person name="Johansson T."/>
            <person name="Persson P."/>
            <person name="Tunlid A."/>
        </authorList>
    </citation>
    <scope>NUCLEOTIDE SEQUENCE [LARGE SCALE GENOMIC DNA]</scope>
    <source>
        <strain evidence="2 3">CBS 291.85</strain>
    </source>
</reference>
<keyword evidence="3" id="KW-1185">Reference proteome</keyword>
<proteinExistence type="predicted"/>
<protein>
    <recommendedName>
        <fullName evidence="4">F-box domain-containing protein</fullName>
    </recommendedName>
</protein>
<evidence type="ECO:0000256" key="1">
    <source>
        <dbReference type="SAM" id="Coils"/>
    </source>
</evidence>
<comment type="caution">
    <text evidence="2">The sequence shown here is derived from an EMBL/GenBank/DDBJ whole genome shotgun (WGS) entry which is preliminary data.</text>
</comment>
<organism evidence="2 3">
    <name type="scientific">Tetrapyrgos nigripes</name>
    <dbReference type="NCBI Taxonomy" id="182062"/>
    <lineage>
        <taxon>Eukaryota</taxon>
        <taxon>Fungi</taxon>
        <taxon>Dikarya</taxon>
        <taxon>Basidiomycota</taxon>
        <taxon>Agaricomycotina</taxon>
        <taxon>Agaricomycetes</taxon>
        <taxon>Agaricomycetidae</taxon>
        <taxon>Agaricales</taxon>
        <taxon>Marasmiineae</taxon>
        <taxon>Marasmiaceae</taxon>
        <taxon>Tetrapyrgos</taxon>
    </lineage>
</organism>
<dbReference type="AlphaFoldDB" id="A0A8H5LXG9"/>
<accession>A0A8H5LXG9</accession>
<dbReference type="InterPro" id="IPR032675">
    <property type="entry name" value="LRR_dom_sf"/>
</dbReference>
<name>A0A8H5LXG9_9AGAR</name>
<dbReference type="OrthoDB" id="3365698at2759"/>
<evidence type="ECO:0000313" key="2">
    <source>
        <dbReference type="EMBL" id="KAF5372954.1"/>
    </source>
</evidence>
<gene>
    <name evidence="2" type="ORF">D9758_001577</name>
</gene>
<dbReference type="Gene3D" id="3.80.10.10">
    <property type="entry name" value="Ribonuclease Inhibitor"/>
    <property type="match status" value="1"/>
</dbReference>
<keyword evidence="1" id="KW-0175">Coiled coil</keyword>
<dbReference type="SUPFAM" id="SSF52047">
    <property type="entry name" value="RNI-like"/>
    <property type="match status" value="1"/>
</dbReference>
<sequence>MPSMYPFDSTLLDTNKVPEDKDMHAIQKVCTEYSQDLEQMNAQIQRLESMLLSITQKRDALQCKVSSLKSIISPLRSLPVEILQRVFQNCLESFPTISTQESPLLLTRICSRWRSVAINTPELWAAIHVVVPKAVHALEPHGAKYAGIREGLQSFLSQSGSLPLSISLQSATDGVYQNDTEETTRTLELLMPFHRRWKYLNFRVSLVSLVPLQYLRGEDVPSLETVTISRSHARGEQDFPEVRLPFLDNAPHFRKLWVASGFSSFKLTRPADWGKLTHLTVLYLDILLNDLVDIVAICPNLTECSIPLGGDFDRSTSLTLYKLQKLMITYSFMNANTASRFFNLLTAPVLREFKMDAGGTFSLDSWPTVLASIQNLFLRSACPLTKFSLKGSLDPPSLPEGFMRSMLQSMPNLEALEFMNCYFMTNDLLKALSVVLPASDVICPRLIRVQFRDTYAFFEEALMEFLSVRRSPPPLSAITPLAQVIVEDPRPSLSSRVAQFGKTVEFRAPSSSSVHMDVRNQQIWGRPTSQTSTALRSL</sequence>
<evidence type="ECO:0000313" key="3">
    <source>
        <dbReference type="Proteomes" id="UP000559256"/>
    </source>
</evidence>
<dbReference type="EMBL" id="JAACJM010000004">
    <property type="protein sequence ID" value="KAF5372954.1"/>
    <property type="molecule type" value="Genomic_DNA"/>
</dbReference>
<feature type="coiled-coil region" evidence="1">
    <location>
        <begin position="30"/>
        <end position="64"/>
    </location>
</feature>
<dbReference type="Proteomes" id="UP000559256">
    <property type="component" value="Unassembled WGS sequence"/>
</dbReference>
<evidence type="ECO:0008006" key="4">
    <source>
        <dbReference type="Google" id="ProtNLM"/>
    </source>
</evidence>